<dbReference type="SUPFAM" id="SSF52922">
    <property type="entry name" value="TK C-terminal domain-like"/>
    <property type="match status" value="1"/>
</dbReference>
<dbReference type="Pfam" id="PF02780">
    <property type="entry name" value="Transketolase_C"/>
    <property type="match status" value="1"/>
</dbReference>
<dbReference type="Pfam" id="PF02779">
    <property type="entry name" value="Transket_pyr"/>
    <property type="match status" value="1"/>
</dbReference>
<dbReference type="EC" id="1.2.4.4" evidence="5"/>
<dbReference type="EMBL" id="KF900355">
    <property type="protein sequence ID" value="AIE92017.1"/>
    <property type="molecule type" value="Genomic_DNA"/>
</dbReference>
<evidence type="ECO:0000259" key="4">
    <source>
        <dbReference type="SMART" id="SM00861"/>
    </source>
</evidence>
<accession>A0A075FQN7</accession>
<protein>
    <submittedName>
        <fullName evidence="5">Transketolase, C-terminal subunit (BkdA2)</fullName>
        <ecNumber evidence="5">1.2.4.4</ecNumber>
    </submittedName>
</protein>
<proteinExistence type="predicted"/>
<dbReference type="InterPro" id="IPR009014">
    <property type="entry name" value="Transketo_C/PFOR_II"/>
</dbReference>
<comment type="cofactor">
    <cofactor evidence="1">
        <name>thiamine diphosphate</name>
        <dbReference type="ChEBI" id="CHEBI:58937"/>
    </cofactor>
</comment>
<name>A0A075FQN7_9ARCH</name>
<keyword evidence="2 5" id="KW-0560">Oxidoreductase</keyword>
<evidence type="ECO:0000256" key="1">
    <source>
        <dbReference type="ARBA" id="ARBA00001964"/>
    </source>
</evidence>
<dbReference type="InterPro" id="IPR029061">
    <property type="entry name" value="THDP-binding"/>
</dbReference>
<dbReference type="FunFam" id="3.40.50.920:FF:000001">
    <property type="entry name" value="Pyruvate dehydrogenase E1 beta subunit"/>
    <property type="match status" value="1"/>
</dbReference>
<evidence type="ECO:0000256" key="2">
    <source>
        <dbReference type="ARBA" id="ARBA00023002"/>
    </source>
</evidence>
<dbReference type="InterPro" id="IPR005475">
    <property type="entry name" value="Transketolase-like_Pyr-bd"/>
</dbReference>
<dbReference type="PANTHER" id="PTHR43257:SF2">
    <property type="entry name" value="PYRUVATE DEHYDROGENASE E1 COMPONENT SUBUNIT BETA"/>
    <property type="match status" value="1"/>
</dbReference>
<dbReference type="CDD" id="cd07036">
    <property type="entry name" value="TPP_PYR_E1-PDHc-beta_like"/>
    <property type="match status" value="1"/>
</dbReference>
<evidence type="ECO:0000256" key="3">
    <source>
        <dbReference type="ARBA" id="ARBA00023052"/>
    </source>
</evidence>
<dbReference type="Gene3D" id="3.40.50.970">
    <property type="match status" value="1"/>
</dbReference>
<gene>
    <name evidence="5" type="primary">bkdA2</name>
</gene>
<dbReference type="GO" id="GO:0044272">
    <property type="term" value="P:sulfur compound biosynthetic process"/>
    <property type="evidence" value="ECO:0007669"/>
    <property type="project" value="UniProtKB-ARBA"/>
</dbReference>
<reference evidence="5" key="1">
    <citation type="journal article" date="2014" name="Genome Biol. Evol.">
        <title>Pangenome evidence for extensive interdomain horizontal transfer affecting lineage core and shell genes in uncultured planktonic thaumarchaeota and euryarchaeota.</title>
        <authorList>
            <person name="Deschamps P."/>
            <person name="Zivanovic Y."/>
            <person name="Moreira D."/>
            <person name="Rodriguez-Valera F."/>
            <person name="Lopez-Garcia P."/>
        </authorList>
    </citation>
    <scope>NUCLEOTIDE SEQUENCE</scope>
</reference>
<organism evidence="5">
    <name type="scientific">uncultured marine thaumarchaeote AD1000_19_G07</name>
    <dbReference type="NCBI Taxonomy" id="1455897"/>
    <lineage>
        <taxon>Archaea</taxon>
        <taxon>Nitrososphaerota</taxon>
        <taxon>environmental samples</taxon>
    </lineage>
</organism>
<sequence>MEMTLNQAVKSALDNEMEKNDKVVLIGEDIGKNGGVFRTTEGLYDKYGPKRVIDTPLNESGIVGTAIGMSLYGLKPVVEIQFMDFIFPAFDQIVSDLAKFRYRTGGAYTCPMVIRAPYGGGIKGASYHSQSGETHFVHTSGLKVVVPATPYETKGLLISAIREEDPVIFFEPKRYYRALKEDVPEESYTIPIGEARIMEEGSDVTLISYGPMIQTSLEAIESAKKEGTSVELVDLRTLSPLDSETIIKSVKKTGRAVIAHEAPKTLGMSAEISALIAENCLEYLEAPIQRATGLDTPFPYSLEKEYLPDAKFVLNKIKQTVEYS</sequence>
<dbReference type="SUPFAM" id="SSF52518">
    <property type="entry name" value="Thiamin diphosphate-binding fold (THDP-binding)"/>
    <property type="match status" value="1"/>
</dbReference>
<dbReference type="Gene3D" id="3.40.50.920">
    <property type="match status" value="1"/>
</dbReference>
<evidence type="ECO:0000313" key="5">
    <source>
        <dbReference type="EMBL" id="AIE92017.1"/>
    </source>
</evidence>
<dbReference type="GO" id="GO:0003863">
    <property type="term" value="F:branched-chain 2-oxo acid dehydrogenase activity"/>
    <property type="evidence" value="ECO:0007669"/>
    <property type="project" value="UniProtKB-EC"/>
</dbReference>
<dbReference type="NCBIfam" id="NF006667">
    <property type="entry name" value="PRK09212.1"/>
    <property type="match status" value="1"/>
</dbReference>
<dbReference type="InterPro" id="IPR033248">
    <property type="entry name" value="Transketolase_C"/>
</dbReference>
<dbReference type="AlphaFoldDB" id="A0A075FQN7"/>
<dbReference type="FunFam" id="3.40.50.970:FF:000001">
    <property type="entry name" value="Pyruvate dehydrogenase E1 beta subunit"/>
    <property type="match status" value="1"/>
</dbReference>
<dbReference type="SMART" id="SM00861">
    <property type="entry name" value="Transket_pyr"/>
    <property type="match status" value="1"/>
</dbReference>
<dbReference type="PANTHER" id="PTHR43257">
    <property type="entry name" value="PYRUVATE DEHYDROGENASE E1 COMPONENT BETA SUBUNIT"/>
    <property type="match status" value="1"/>
</dbReference>
<dbReference type="GO" id="GO:0006082">
    <property type="term" value="P:organic acid metabolic process"/>
    <property type="evidence" value="ECO:0007669"/>
    <property type="project" value="UniProtKB-ARBA"/>
</dbReference>
<feature type="domain" description="Transketolase-like pyrimidine-binding" evidence="4">
    <location>
        <begin position="3"/>
        <end position="178"/>
    </location>
</feature>
<keyword evidence="3" id="KW-0786">Thiamine pyrophosphate</keyword>